<evidence type="ECO:0000313" key="8">
    <source>
        <dbReference type="EMBL" id="KAF8404811.1"/>
    </source>
</evidence>
<evidence type="ECO:0000256" key="3">
    <source>
        <dbReference type="ARBA" id="ARBA00022729"/>
    </source>
</evidence>
<comment type="function">
    <text evidence="1">Probably involved in the defense reaction of plants against pathogens.</text>
</comment>
<dbReference type="AlphaFoldDB" id="A0A834ZJG0"/>
<keyword evidence="4" id="KW-1015">Disulfide bond</keyword>
<dbReference type="SUPFAM" id="SSF55797">
    <property type="entry name" value="PR-1-like"/>
    <property type="match status" value="1"/>
</dbReference>
<dbReference type="PANTHER" id="PTHR10334">
    <property type="entry name" value="CYSTEINE-RICH SECRETORY PROTEIN-RELATED"/>
    <property type="match status" value="1"/>
</dbReference>
<dbReference type="InterPro" id="IPR002413">
    <property type="entry name" value="V5_allergen-like"/>
</dbReference>
<dbReference type="EMBL" id="JABCRI010000006">
    <property type="protein sequence ID" value="KAF8404811.1"/>
    <property type="molecule type" value="Genomic_DNA"/>
</dbReference>
<dbReference type="CDD" id="cd05381">
    <property type="entry name" value="CAP_PR-1"/>
    <property type="match status" value="1"/>
</dbReference>
<evidence type="ECO:0000256" key="2">
    <source>
        <dbReference type="ARBA" id="ARBA00009923"/>
    </source>
</evidence>
<dbReference type="PROSITE" id="PS01010">
    <property type="entry name" value="CRISP_2"/>
    <property type="match status" value="1"/>
</dbReference>
<dbReference type="InterPro" id="IPR018244">
    <property type="entry name" value="Allrgn_V5/Tpx1_CS"/>
</dbReference>
<keyword evidence="9" id="KW-1185">Reference proteome</keyword>
<gene>
    <name evidence="8" type="ORF">HHK36_009701</name>
</gene>
<dbReference type="InterPro" id="IPR001283">
    <property type="entry name" value="CRISP-related"/>
</dbReference>
<evidence type="ECO:0000259" key="7">
    <source>
        <dbReference type="SMART" id="SM00198"/>
    </source>
</evidence>
<dbReference type="InterPro" id="IPR035940">
    <property type="entry name" value="CAP_sf"/>
</dbReference>
<keyword evidence="5" id="KW-0611">Plant defense</keyword>
<evidence type="ECO:0000256" key="5">
    <source>
        <dbReference type="ARBA" id="ARBA00023265"/>
    </source>
</evidence>
<dbReference type="PROSITE" id="PS01009">
    <property type="entry name" value="CRISP_1"/>
    <property type="match status" value="1"/>
</dbReference>
<evidence type="ECO:0000256" key="4">
    <source>
        <dbReference type="ARBA" id="ARBA00023157"/>
    </source>
</evidence>
<dbReference type="Gene3D" id="3.40.33.10">
    <property type="entry name" value="CAP"/>
    <property type="match status" value="1"/>
</dbReference>
<feature type="signal peptide" evidence="6">
    <location>
        <begin position="1"/>
        <end position="23"/>
    </location>
</feature>
<dbReference type="InterPro" id="IPR014044">
    <property type="entry name" value="CAP_dom"/>
</dbReference>
<dbReference type="OMA" id="YKYCGSY"/>
<dbReference type="OrthoDB" id="337038at2759"/>
<evidence type="ECO:0000256" key="1">
    <source>
        <dbReference type="ARBA" id="ARBA00003143"/>
    </source>
</evidence>
<evidence type="ECO:0000313" key="9">
    <source>
        <dbReference type="Proteomes" id="UP000655225"/>
    </source>
</evidence>
<dbReference type="Pfam" id="PF00188">
    <property type="entry name" value="CAP"/>
    <property type="match status" value="1"/>
</dbReference>
<reference evidence="8 9" key="1">
    <citation type="submission" date="2020-04" db="EMBL/GenBank/DDBJ databases">
        <title>Plant Genome Project.</title>
        <authorList>
            <person name="Zhang R.-G."/>
        </authorList>
    </citation>
    <scope>NUCLEOTIDE SEQUENCE [LARGE SCALE GENOMIC DNA]</scope>
    <source>
        <strain evidence="8">YNK0</strain>
        <tissue evidence="8">Leaf</tissue>
    </source>
</reference>
<dbReference type="FunFam" id="3.40.33.10:FF:000006">
    <property type="entry name" value="Putative pathogenesis-related protein 1"/>
    <property type="match status" value="1"/>
</dbReference>
<protein>
    <recommendedName>
        <fullName evidence="7">SCP domain-containing protein</fullName>
    </recommendedName>
</protein>
<keyword evidence="3 6" id="KW-0732">Signal</keyword>
<comment type="caution">
    <text evidence="8">The sequence shown here is derived from an EMBL/GenBank/DDBJ whole genome shotgun (WGS) entry which is preliminary data.</text>
</comment>
<dbReference type="PRINTS" id="PR00838">
    <property type="entry name" value="V5ALLERGEN"/>
</dbReference>
<dbReference type="SMART" id="SM00198">
    <property type="entry name" value="SCP"/>
    <property type="match status" value="1"/>
</dbReference>
<dbReference type="GO" id="GO:0005576">
    <property type="term" value="C:extracellular region"/>
    <property type="evidence" value="ECO:0007669"/>
    <property type="project" value="InterPro"/>
</dbReference>
<proteinExistence type="inferred from homology"/>
<organism evidence="8 9">
    <name type="scientific">Tetracentron sinense</name>
    <name type="common">Spur-leaf</name>
    <dbReference type="NCBI Taxonomy" id="13715"/>
    <lineage>
        <taxon>Eukaryota</taxon>
        <taxon>Viridiplantae</taxon>
        <taxon>Streptophyta</taxon>
        <taxon>Embryophyta</taxon>
        <taxon>Tracheophyta</taxon>
        <taxon>Spermatophyta</taxon>
        <taxon>Magnoliopsida</taxon>
        <taxon>Trochodendrales</taxon>
        <taxon>Trochodendraceae</taxon>
        <taxon>Tetracentron</taxon>
    </lineage>
</organism>
<dbReference type="Proteomes" id="UP000655225">
    <property type="component" value="Unassembled WGS sequence"/>
</dbReference>
<name>A0A834ZJG0_TETSI</name>
<dbReference type="PRINTS" id="PR00837">
    <property type="entry name" value="V5TPXLIKE"/>
</dbReference>
<feature type="domain" description="SCP" evidence="7">
    <location>
        <begin position="25"/>
        <end position="157"/>
    </location>
</feature>
<dbReference type="GO" id="GO:0098542">
    <property type="term" value="P:defense response to other organism"/>
    <property type="evidence" value="ECO:0007669"/>
    <property type="project" value="UniProtKB-ARBA"/>
</dbReference>
<keyword evidence="5" id="KW-0568">Pathogenesis-related protein</keyword>
<evidence type="ECO:0000256" key="6">
    <source>
        <dbReference type="SAM" id="SignalP"/>
    </source>
</evidence>
<accession>A0A834ZJG0</accession>
<comment type="similarity">
    <text evidence="2">Belongs to the CRISP family.</text>
</comment>
<sequence length="161" mass="17529">MESSRFAPVLLCVLAFLVTICQAQDSHDDFVNAHNGERSQVSVPCLSWNDTVASYASSYAENSTRDCILKLSNTTDYGENVIIGTGSYTGVDAVNAWAAEKQNYDYASNSCAEGKVCGHYTQVVWNTSTNLGCARATCNNGSIFITCNYYPPGNFLGERPY</sequence>
<feature type="chain" id="PRO_5032735985" description="SCP domain-containing protein" evidence="6">
    <location>
        <begin position="24"/>
        <end position="161"/>
    </location>
</feature>